<dbReference type="InterPro" id="IPR020904">
    <property type="entry name" value="Sc_DH/Rdtase_CS"/>
</dbReference>
<dbReference type="InterPro" id="IPR036291">
    <property type="entry name" value="NAD(P)-bd_dom_sf"/>
</dbReference>
<keyword evidence="4" id="KW-1185">Reference proteome</keyword>
<dbReference type="SUPFAM" id="SSF51735">
    <property type="entry name" value="NAD(P)-binding Rossmann-fold domains"/>
    <property type="match status" value="3"/>
</dbReference>
<comment type="similarity">
    <text evidence="1">Belongs to the short-chain dehydrogenases/reductases (SDR) family.</text>
</comment>
<dbReference type="PROSITE" id="PS00061">
    <property type="entry name" value="ADH_SHORT"/>
    <property type="match status" value="2"/>
</dbReference>
<dbReference type="PANTHER" id="PTHR43180">
    <property type="entry name" value="3-OXOACYL-(ACYL-CARRIER-PROTEIN) REDUCTASE (AFU_ORTHOLOGUE AFUA_6G11210)"/>
    <property type="match status" value="1"/>
</dbReference>
<proteinExistence type="inferred from homology"/>
<dbReference type="PANTHER" id="PTHR43180:SF45">
    <property type="entry name" value="SECOISOLARICIRESINOL DEHYDROGENASE-LIKE ISOFORM X1"/>
    <property type="match status" value="1"/>
</dbReference>
<dbReference type="EMBL" id="JACTNZ010000003">
    <property type="protein sequence ID" value="KAG5556490.1"/>
    <property type="molecule type" value="Genomic_DNA"/>
</dbReference>
<dbReference type="Pfam" id="PF13561">
    <property type="entry name" value="adh_short_C2"/>
    <property type="match status" value="3"/>
</dbReference>
<dbReference type="Gene3D" id="3.40.50.720">
    <property type="entry name" value="NAD(P)-binding Rossmann-like Domain"/>
    <property type="match status" value="3"/>
</dbReference>
<sequence>MMKFGSSLLIPVAKRLEGKVAVITGGASGIGESSARLFVQHGAKVVIADIQDDLGYSLCESIGNKEAISYVRCDVSHDSDVQNVVETAVDKYGKLDIMFSNAGITGNTDPTILSTDQENIKKVFEVNVYGAFSCAKHAARVMIPAKKGSIIFTSSVASATHGDVSHAYSASKHAVVGLAKNLCVELGKYGVRVNCISPFGTATPMMRKWMGMTEDREAEEFVCKIANLKEAVMEAEDTAQAAMYLGSDESKYVSGMNLVIDGGYSITNIALGEAMKKRGIGESSARLFEQHGAKVVIADIQDDLGYSLCESIGNKEAISYVRCDVSCDSDVQNVVETAVDKYGKLDIMFSNAGITGNTDPTILSTDQENIKKVFEVNVYGAFSCAKHAARVMIPAKKGSIIFTSSVASATHGDVSHAYSASKHAVVGLAKNLCVELGKYGVRVNCISPFGTATPMMRKWMGMTEDREAEEFVCKIANLKEAVMEAEDTAQAAMYLGSDESKYVSGMNLVIDGSYSITNIALGEAMKKRGIGESSARLFEQHGAKVVIADIQDDLGYSLCESIGNKEAISYVRCDVSCDSDVQNVVETAVDKYGKLDIMFSNAGITGNTDPTILSTDQENIKKVFEVNVYGAFSCAKHAARVMIPAKKGSIIFTSSVASATHGDVSHAYLASKHAVVGLAKNLCVELGKYGVRVNCISPFGTATPMMRKTMGMTDDREVEEFVCKIANLKEAVMEAEDTAQAALYLGSDESKYVSGMNLVIDGGYSITNIALGEALKKRFT</sequence>
<dbReference type="PRINTS" id="PR00080">
    <property type="entry name" value="SDRFAMILY"/>
</dbReference>
<accession>A0AAV6KVQ9</accession>
<keyword evidence="2" id="KW-0560">Oxidoreductase</keyword>
<dbReference type="AlphaFoldDB" id="A0AAV6KVQ9"/>
<dbReference type="Proteomes" id="UP000823749">
    <property type="component" value="Chromosome 3"/>
</dbReference>
<comment type="caution">
    <text evidence="3">The sequence shown here is derived from an EMBL/GenBank/DDBJ whole genome shotgun (WGS) entry which is preliminary data.</text>
</comment>
<evidence type="ECO:0000256" key="2">
    <source>
        <dbReference type="ARBA" id="ARBA00023002"/>
    </source>
</evidence>
<gene>
    <name evidence="3" type="ORF">RHGRI_006931</name>
</gene>
<evidence type="ECO:0000256" key="1">
    <source>
        <dbReference type="ARBA" id="ARBA00006484"/>
    </source>
</evidence>
<evidence type="ECO:0000313" key="3">
    <source>
        <dbReference type="EMBL" id="KAG5556490.1"/>
    </source>
</evidence>
<name>A0AAV6KVQ9_9ERIC</name>
<dbReference type="PRINTS" id="PR00081">
    <property type="entry name" value="GDHRDH"/>
</dbReference>
<reference evidence="3" key="1">
    <citation type="submission" date="2020-08" db="EMBL/GenBank/DDBJ databases">
        <title>Plant Genome Project.</title>
        <authorList>
            <person name="Zhang R.-G."/>
        </authorList>
    </citation>
    <scope>NUCLEOTIDE SEQUENCE</scope>
    <source>
        <strain evidence="3">WSP0</strain>
        <tissue evidence="3">Leaf</tissue>
    </source>
</reference>
<evidence type="ECO:0008006" key="5">
    <source>
        <dbReference type="Google" id="ProtNLM"/>
    </source>
</evidence>
<dbReference type="NCBIfam" id="NF005559">
    <property type="entry name" value="PRK07231.1"/>
    <property type="match status" value="1"/>
</dbReference>
<dbReference type="GO" id="GO:0016616">
    <property type="term" value="F:oxidoreductase activity, acting on the CH-OH group of donors, NAD or NADP as acceptor"/>
    <property type="evidence" value="ECO:0007669"/>
    <property type="project" value="UniProtKB-ARBA"/>
</dbReference>
<protein>
    <recommendedName>
        <fullName evidence="5">Secoisolariciresinol dehydrogenase</fullName>
    </recommendedName>
</protein>
<evidence type="ECO:0000313" key="4">
    <source>
        <dbReference type="Proteomes" id="UP000823749"/>
    </source>
</evidence>
<dbReference type="FunFam" id="3.40.50.720:FF:000084">
    <property type="entry name" value="Short-chain dehydrogenase reductase"/>
    <property type="match status" value="3"/>
</dbReference>
<dbReference type="InterPro" id="IPR002347">
    <property type="entry name" value="SDR_fam"/>
</dbReference>
<organism evidence="3 4">
    <name type="scientific">Rhododendron griersonianum</name>
    <dbReference type="NCBI Taxonomy" id="479676"/>
    <lineage>
        <taxon>Eukaryota</taxon>
        <taxon>Viridiplantae</taxon>
        <taxon>Streptophyta</taxon>
        <taxon>Embryophyta</taxon>
        <taxon>Tracheophyta</taxon>
        <taxon>Spermatophyta</taxon>
        <taxon>Magnoliopsida</taxon>
        <taxon>eudicotyledons</taxon>
        <taxon>Gunneridae</taxon>
        <taxon>Pentapetalae</taxon>
        <taxon>asterids</taxon>
        <taxon>Ericales</taxon>
        <taxon>Ericaceae</taxon>
        <taxon>Ericoideae</taxon>
        <taxon>Rhodoreae</taxon>
        <taxon>Rhododendron</taxon>
    </lineage>
</organism>